<organism evidence="11 12">
    <name type="scientific">Clupea harengus</name>
    <name type="common">Atlantic herring</name>
    <dbReference type="NCBI Taxonomy" id="7950"/>
    <lineage>
        <taxon>Eukaryota</taxon>
        <taxon>Metazoa</taxon>
        <taxon>Chordata</taxon>
        <taxon>Craniata</taxon>
        <taxon>Vertebrata</taxon>
        <taxon>Euteleostomi</taxon>
        <taxon>Actinopterygii</taxon>
        <taxon>Neopterygii</taxon>
        <taxon>Teleostei</taxon>
        <taxon>Clupei</taxon>
        <taxon>Clupeiformes</taxon>
        <taxon>Clupeoidei</taxon>
        <taxon>Clupeidae</taxon>
        <taxon>Clupea</taxon>
    </lineage>
</organism>
<dbReference type="GO" id="GO:0004415">
    <property type="term" value="F:hyalurononglucosaminidase activity"/>
    <property type="evidence" value="ECO:0007669"/>
    <property type="project" value="UniProtKB-UniRule"/>
</dbReference>
<evidence type="ECO:0000256" key="1">
    <source>
        <dbReference type="ARBA" id="ARBA00000251"/>
    </source>
</evidence>
<gene>
    <name evidence="12" type="primary">hyal3</name>
</gene>
<dbReference type="EC" id="3.2.1.35" evidence="9"/>
<dbReference type="InterPro" id="IPR018155">
    <property type="entry name" value="Hyaluronidase"/>
</dbReference>
<comment type="similarity">
    <text evidence="2 6 9">Belongs to the glycosyl hydrolase 56 family.</text>
</comment>
<feature type="active site" description="Proton donor" evidence="7">
    <location>
        <position position="133"/>
    </location>
</feature>
<accession>A0A6P3VMT8</accession>
<keyword evidence="10" id="KW-0732">Signal</keyword>
<keyword evidence="3 9" id="KW-0378">Hydrolase</keyword>
<dbReference type="PANTHER" id="PTHR11769">
    <property type="entry name" value="HYALURONIDASE"/>
    <property type="match status" value="1"/>
</dbReference>
<evidence type="ECO:0000313" key="12">
    <source>
        <dbReference type="RefSeq" id="XP_012676175.2"/>
    </source>
</evidence>
<dbReference type="GO" id="GO:0005975">
    <property type="term" value="P:carbohydrate metabolic process"/>
    <property type="evidence" value="ECO:0007669"/>
    <property type="project" value="UniProtKB-UniRule"/>
</dbReference>
<dbReference type="PRINTS" id="PR00846">
    <property type="entry name" value="GLHYDRLASE56"/>
</dbReference>
<comment type="catalytic activity">
    <reaction evidence="1 9">
        <text>Random hydrolysis of (1-&gt;4)-linkages between N-acetyl-beta-D-glucosamine and D-glucuronate residues in hyaluronate.</text>
        <dbReference type="EC" id="3.2.1.35"/>
    </reaction>
</comment>
<protein>
    <recommendedName>
        <fullName evidence="9">Hyaluronidase</fullName>
        <ecNumber evidence="9">3.2.1.35</ecNumber>
    </recommendedName>
</protein>
<feature type="disulfide bond" evidence="8">
    <location>
        <begin position="209"/>
        <end position="224"/>
    </location>
</feature>
<dbReference type="PANTHER" id="PTHR11769:SF19">
    <property type="entry name" value="HYALURONIDASE-3"/>
    <property type="match status" value="1"/>
</dbReference>
<name>A0A6P3VMT8_CLUHA</name>
<sequence>MFFLLWVLISEVSMSPANLSVPMVSDAGWLKRQGFPVIWNMPTKRCQHRFGVSLPVERYGITHNPKTRFWGPEISLFYKQRFGLYPYLTHSGSAVNGGIPQLADLKAHLSLTEGKLEAVLAQDFSGLAVLDWEEWHPLWSRNFGAKTAYRKLSKRLVTWNHPELMPPEVRSLAKREFEQAGRALMLKTLQLAMSLRPAGSWGFYGFPACHNTNPGGRTGYTGECHRGTAQLNDQLAWLWRQSSALYPSVYVPWKLAQRGHIQLMVRHHILEALRVVTQHATDLMPTPVIPYARVAFTHTLHFLNKTYLENTLGESAALGVDGMILWGELKFAKNKHQCLKLKDYIESVLGEYVVQLRHGVHHCGQVVCGGHGRCTRRKPHSGHMIPLGNKMPDPVLLRKAFQCVCHGGWSGQACEQRHTPATK</sequence>
<dbReference type="KEGG" id="char:105894242"/>
<feature type="disulfide bond" evidence="8">
    <location>
        <begin position="368"/>
        <end position="403"/>
    </location>
</feature>
<dbReference type="CTD" id="8372"/>
<evidence type="ECO:0000256" key="2">
    <source>
        <dbReference type="ARBA" id="ARBA00008871"/>
    </source>
</evidence>
<keyword evidence="5 9" id="KW-0326">Glycosidase</keyword>
<dbReference type="OrthoDB" id="5796153at2759"/>
<evidence type="ECO:0000256" key="8">
    <source>
        <dbReference type="PIRSR" id="PIRSR038193-3"/>
    </source>
</evidence>
<dbReference type="InterPro" id="IPR017853">
    <property type="entry name" value="GH"/>
</dbReference>
<feature type="disulfide bond" evidence="8">
    <location>
        <begin position="363"/>
        <end position="374"/>
    </location>
</feature>
<evidence type="ECO:0000256" key="3">
    <source>
        <dbReference type="ARBA" id="ARBA00022801"/>
    </source>
</evidence>
<dbReference type="InterPro" id="IPR013785">
    <property type="entry name" value="Aldolase_TIM"/>
</dbReference>
<dbReference type="SUPFAM" id="SSF51445">
    <property type="entry name" value="(Trans)glycosidases"/>
    <property type="match status" value="1"/>
</dbReference>
<evidence type="ECO:0000256" key="6">
    <source>
        <dbReference type="PIRNR" id="PIRNR038193"/>
    </source>
</evidence>
<evidence type="ECO:0000256" key="7">
    <source>
        <dbReference type="PIRSR" id="PIRSR038193-1"/>
    </source>
</evidence>
<evidence type="ECO:0000256" key="9">
    <source>
        <dbReference type="RuleBase" id="RU610713"/>
    </source>
</evidence>
<feature type="disulfide bond" evidence="8">
    <location>
        <begin position="46"/>
        <end position="338"/>
    </location>
</feature>
<proteinExistence type="inferred from homology"/>
<dbReference type="PIRSF" id="PIRSF038193">
    <property type="entry name" value="Hyaluronidase"/>
    <property type="match status" value="1"/>
</dbReference>
<dbReference type="GO" id="GO:0001669">
    <property type="term" value="C:acrosomal vesicle"/>
    <property type="evidence" value="ECO:0007669"/>
    <property type="project" value="TreeGrafter"/>
</dbReference>
<dbReference type="FunFam" id="3.20.20.70:FF:000065">
    <property type="entry name" value="Hyaluronidase"/>
    <property type="match status" value="1"/>
</dbReference>
<evidence type="ECO:0000313" key="11">
    <source>
        <dbReference type="Proteomes" id="UP000515152"/>
    </source>
</evidence>
<keyword evidence="4 8" id="KW-1015">Disulfide bond</keyword>
<evidence type="ECO:0000256" key="10">
    <source>
        <dbReference type="SAM" id="SignalP"/>
    </source>
</evidence>
<dbReference type="GO" id="GO:0030214">
    <property type="term" value="P:hyaluronan catabolic process"/>
    <property type="evidence" value="ECO:0007669"/>
    <property type="project" value="TreeGrafter"/>
</dbReference>
<dbReference type="AlphaFoldDB" id="A0A6P3VMT8"/>
<feature type="chain" id="PRO_5028444625" description="Hyaluronidase" evidence="10">
    <location>
        <begin position="20"/>
        <end position="423"/>
    </location>
</feature>
<dbReference type="Proteomes" id="UP000515152">
    <property type="component" value="Chromosome 4"/>
</dbReference>
<feature type="signal peptide" evidence="10">
    <location>
        <begin position="1"/>
        <end position="19"/>
    </location>
</feature>
<dbReference type="GeneID" id="105894242"/>
<feature type="disulfide bond" evidence="8">
    <location>
        <begin position="405"/>
        <end position="414"/>
    </location>
</feature>
<evidence type="ECO:0000256" key="5">
    <source>
        <dbReference type="ARBA" id="ARBA00023295"/>
    </source>
</evidence>
<dbReference type="RefSeq" id="XP_012676175.2">
    <property type="nucleotide sequence ID" value="XM_012820721.3"/>
</dbReference>
<keyword evidence="11" id="KW-1185">Reference proteome</keyword>
<dbReference type="Gene3D" id="3.20.20.70">
    <property type="entry name" value="Aldolase class I"/>
    <property type="match status" value="1"/>
</dbReference>
<reference evidence="12" key="1">
    <citation type="submission" date="2025-08" db="UniProtKB">
        <authorList>
            <consortium name="RefSeq"/>
        </authorList>
    </citation>
    <scope>IDENTIFICATION</scope>
</reference>
<evidence type="ECO:0000256" key="4">
    <source>
        <dbReference type="ARBA" id="ARBA00023157"/>
    </source>
</evidence>
<dbReference type="Pfam" id="PF01630">
    <property type="entry name" value="Glyco_hydro_56"/>
    <property type="match status" value="1"/>
</dbReference>